<dbReference type="NCBIfam" id="TIGR00013">
    <property type="entry name" value="taut"/>
    <property type="match status" value="1"/>
</dbReference>
<evidence type="ECO:0000313" key="7">
    <source>
        <dbReference type="Proteomes" id="UP000184295"/>
    </source>
</evidence>
<dbReference type="AlphaFoldDB" id="A0A1M4V260"/>
<protein>
    <recommendedName>
        <fullName evidence="4">Tautomerase</fullName>
        <ecNumber evidence="4">5.3.2.-</ecNumber>
    </recommendedName>
</protein>
<proteinExistence type="inferred from homology"/>
<evidence type="ECO:0000256" key="2">
    <source>
        <dbReference type="ARBA" id="ARBA00023235"/>
    </source>
</evidence>
<dbReference type="InterPro" id="IPR004370">
    <property type="entry name" value="4-OT-like_dom"/>
</dbReference>
<dbReference type="Pfam" id="PF01361">
    <property type="entry name" value="Tautomerase"/>
    <property type="match status" value="1"/>
</dbReference>
<evidence type="ECO:0000256" key="1">
    <source>
        <dbReference type="ARBA" id="ARBA00006723"/>
    </source>
</evidence>
<dbReference type="SUPFAM" id="SSF55331">
    <property type="entry name" value="Tautomerase/MIF"/>
    <property type="match status" value="1"/>
</dbReference>
<dbReference type="Gene3D" id="3.30.429.10">
    <property type="entry name" value="Macrophage Migration Inhibitory Factor"/>
    <property type="match status" value="1"/>
</dbReference>
<accession>A0A1M4V260</accession>
<feature type="domain" description="4-oxalocrotonate tautomerase-like" evidence="5">
    <location>
        <begin position="2"/>
        <end position="57"/>
    </location>
</feature>
<dbReference type="PANTHER" id="PTHR35530">
    <property type="entry name" value="TAUTOMERASE-RELATED"/>
    <property type="match status" value="1"/>
</dbReference>
<sequence length="63" mass="6923">MPLIHVEMLEGRSEEIKEQLIAELTDTTVSVLGVNRESVRVVLVDVPKSHWGIGGVTAKELGR</sequence>
<dbReference type="GO" id="GO:0016853">
    <property type="term" value="F:isomerase activity"/>
    <property type="evidence" value="ECO:0007669"/>
    <property type="project" value="UniProtKB-UniRule"/>
</dbReference>
<dbReference type="PANTHER" id="PTHR35530:SF1">
    <property type="entry name" value="2-HYDROXYMUCONATE TAUTOMERASE"/>
    <property type="match status" value="1"/>
</dbReference>
<evidence type="ECO:0000256" key="3">
    <source>
        <dbReference type="PIRSR" id="PIRSR618191-1"/>
    </source>
</evidence>
<feature type="active site" description="Proton acceptor; via imino nitrogen" evidence="3">
    <location>
        <position position="2"/>
    </location>
</feature>
<evidence type="ECO:0000313" key="6">
    <source>
        <dbReference type="EMBL" id="SHE62953.1"/>
    </source>
</evidence>
<evidence type="ECO:0000259" key="5">
    <source>
        <dbReference type="Pfam" id="PF01361"/>
    </source>
</evidence>
<reference evidence="7" key="1">
    <citation type="submission" date="2016-11" db="EMBL/GenBank/DDBJ databases">
        <authorList>
            <person name="Varghese N."/>
            <person name="Submissions S."/>
        </authorList>
    </citation>
    <scope>NUCLEOTIDE SEQUENCE [LARGE SCALE GENOMIC DNA]</scope>
    <source>
        <strain evidence="7">DSM 19514</strain>
    </source>
</reference>
<dbReference type="EC" id="5.3.2.-" evidence="4"/>
<dbReference type="EMBL" id="FQUL01000013">
    <property type="protein sequence ID" value="SHE62953.1"/>
    <property type="molecule type" value="Genomic_DNA"/>
</dbReference>
<dbReference type="OrthoDB" id="4990855at2"/>
<organism evidence="6 7">
    <name type="scientific">Ferrithrix thermotolerans DSM 19514</name>
    <dbReference type="NCBI Taxonomy" id="1121881"/>
    <lineage>
        <taxon>Bacteria</taxon>
        <taxon>Bacillati</taxon>
        <taxon>Actinomycetota</taxon>
        <taxon>Acidimicrobiia</taxon>
        <taxon>Acidimicrobiales</taxon>
        <taxon>Acidimicrobiaceae</taxon>
        <taxon>Ferrithrix</taxon>
    </lineage>
</organism>
<dbReference type="Proteomes" id="UP000184295">
    <property type="component" value="Unassembled WGS sequence"/>
</dbReference>
<comment type="similarity">
    <text evidence="1 4">Belongs to the 4-oxalocrotonate tautomerase family.</text>
</comment>
<gene>
    <name evidence="6" type="ORF">SAMN02745225_01168</name>
</gene>
<keyword evidence="2 4" id="KW-0413">Isomerase</keyword>
<name>A0A1M4V260_9ACTN</name>
<dbReference type="STRING" id="1121881.SAMN02745225_01168"/>
<keyword evidence="7" id="KW-1185">Reference proteome</keyword>
<dbReference type="InterPro" id="IPR018191">
    <property type="entry name" value="4-OT"/>
</dbReference>
<dbReference type="InterPro" id="IPR014347">
    <property type="entry name" value="Tautomerase/MIF_sf"/>
</dbReference>
<evidence type="ECO:0000256" key="4">
    <source>
        <dbReference type="RuleBase" id="RU362032"/>
    </source>
</evidence>